<name>A0A916T1U1_9ACTN</name>
<dbReference type="EMBL" id="BMGC01000008">
    <property type="protein sequence ID" value="GGB28320.1"/>
    <property type="molecule type" value="Genomic_DNA"/>
</dbReference>
<evidence type="ECO:0000256" key="2">
    <source>
        <dbReference type="PROSITE-ProRule" id="PRU01213"/>
    </source>
</evidence>
<protein>
    <submittedName>
        <fullName evidence="4">MerR family transcriptional regulator</fullName>
    </submittedName>
</protein>
<dbReference type="Gene3D" id="1.10.1660.10">
    <property type="match status" value="1"/>
</dbReference>
<proteinExistence type="predicted"/>
<dbReference type="SUPFAM" id="SSF50331">
    <property type="entry name" value="MOP-like"/>
    <property type="match status" value="1"/>
</dbReference>
<comment type="caution">
    <text evidence="4">The sequence shown here is derived from an EMBL/GenBank/DDBJ whole genome shotgun (WGS) entry which is preliminary data.</text>
</comment>
<dbReference type="InterPro" id="IPR041657">
    <property type="entry name" value="HTH_17"/>
</dbReference>
<dbReference type="InterPro" id="IPR008995">
    <property type="entry name" value="Mo/tungstate-bd_C_term_dom"/>
</dbReference>
<evidence type="ECO:0000256" key="1">
    <source>
        <dbReference type="ARBA" id="ARBA00022505"/>
    </source>
</evidence>
<gene>
    <name evidence="4" type="ORF">GCM10011489_15640</name>
</gene>
<dbReference type="Pfam" id="PF12728">
    <property type="entry name" value="HTH_17"/>
    <property type="match status" value="1"/>
</dbReference>
<dbReference type="InterPro" id="IPR010093">
    <property type="entry name" value="SinI_DNA-bd"/>
</dbReference>
<dbReference type="InterPro" id="IPR005116">
    <property type="entry name" value="Transp-assoc_OB_typ1"/>
</dbReference>
<organism evidence="4 5">
    <name type="scientific">Gordonia jinhuaensis</name>
    <dbReference type="NCBI Taxonomy" id="1517702"/>
    <lineage>
        <taxon>Bacteria</taxon>
        <taxon>Bacillati</taxon>
        <taxon>Actinomycetota</taxon>
        <taxon>Actinomycetes</taxon>
        <taxon>Mycobacteriales</taxon>
        <taxon>Gordoniaceae</taxon>
        <taxon>Gordonia</taxon>
    </lineage>
</organism>
<dbReference type="AlphaFoldDB" id="A0A916T1U1"/>
<evidence type="ECO:0000313" key="5">
    <source>
        <dbReference type="Proteomes" id="UP000621454"/>
    </source>
</evidence>
<dbReference type="Gene3D" id="2.40.50.100">
    <property type="match status" value="1"/>
</dbReference>
<feature type="domain" description="Mop" evidence="3">
    <location>
        <begin position="66"/>
        <end position="131"/>
    </location>
</feature>
<sequence length="135" mass="14545">MTRLRIRHAADVLGVSDDTVRRWIAAGELTSVDDASGRATIDGRELARLAQRRAPENADDDGSGIVRSARNHFVGLVTDVRSDAVMSQVRMQCGPFEVTSLISTEAVEELGLEPGVLATAVIKATNVIIEKKDMS</sequence>
<dbReference type="GO" id="GO:0003677">
    <property type="term" value="F:DNA binding"/>
    <property type="evidence" value="ECO:0007669"/>
    <property type="project" value="InterPro"/>
</dbReference>
<dbReference type="Pfam" id="PF03459">
    <property type="entry name" value="TOBE"/>
    <property type="match status" value="1"/>
</dbReference>
<evidence type="ECO:0000259" key="3">
    <source>
        <dbReference type="PROSITE" id="PS51866"/>
    </source>
</evidence>
<dbReference type="NCBIfam" id="TIGR00638">
    <property type="entry name" value="Mop"/>
    <property type="match status" value="1"/>
</dbReference>
<dbReference type="NCBIfam" id="TIGR01764">
    <property type="entry name" value="excise"/>
    <property type="match status" value="1"/>
</dbReference>
<dbReference type="SUPFAM" id="SSF46955">
    <property type="entry name" value="Putative DNA-binding domain"/>
    <property type="match status" value="1"/>
</dbReference>
<reference evidence="4" key="1">
    <citation type="journal article" date="2014" name="Int. J. Syst. Evol. Microbiol.">
        <title>Complete genome sequence of Corynebacterium casei LMG S-19264T (=DSM 44701T), isolated from a smear-ripened cheese.</title>
        <authorList>
            <consortium name="US DOE Joint Genome Institute (JGI-PGF)"/>
            <person name="Walter F."/>
            <person name="Albersmeier A."/>
            <person name="Kalinowski J."/>
            <person name="Ruckert C."/>
        </authorList>
    </citation>
    <scope>NUCLEOTIDE SEQUENCE</scope>
    <source>
        <strain evidence="4">CGMCC 1.12827</strain>
    </source>
</reference>
<dbReference type="PROSITE" id="PS51866">
    <property type="entry name" value="MOP"/>
    <property type="match status" value="1"/>
</dbReference>
<dbReference type="InterPro" id="IPR009061">
    <property type="entry name" value="DNA-bd_dom_put_sf"/>
</dbReference>
<dbReference type="InterPro" id="IPR004606">
    <property type="entry name" value="Mop_domain"/>
</dbReference>
<dbReference type="GO" id="GO:0015689">
    <property type="term" value="P:molybdate ion transport"/>
    <property type="evidence" value="ECO:0007669"/>
    <property type="project" value="InterPro"/>
</dbReference>
<reference evidence="4" key="2">
    <citation type="submission" date="2020-09" db="EMBL/GenBank/DDBJ databases">
        <authorList>
            <person name="Sun Q."/>
            <person name="Zhou Y."/>
        </authorList>
    </citation>
    <scope>NUCLEOTIDE SEQUENCE</scope>
    <source>
        <strain evidence="4">CGMCC 1.12827</strain>
    </source>
</reference>
<dbReference type="RefSeq" id="WP_188586033.1">
    <property type="nucleotide sequence ID" value="NZ_BMGC01000008.1"/>
</dbReference>
<dbReference type="Proteomes" id="UP000621454">
    <property type="component" value="Unassembled WGS sequence"/>
</dbReference>
<accession>A0A916T1U1</accession>
<keyword evidence="5" id="KW-1185">Reference proteome</keyword>
<keyword evidence="1 2" id="KW-0500">Molybdenum</keyword>
<evidence type="ECO:0000313" key="4">
    <source>
        <dbReference type="EMBL" id="GGB28320.1"/>
    </source>
</evidence>